<proteinExistence type="predicted"/>
<feature type="compositionally biased region" description="Polar residues" evidence="1">
    <location>
        <begin position="208"/>
        <end position="220"/>
    </location>
</feature>
<reference evidence="3 4" key="1">
    <citation type="submission" date="2023-05" db="EMBL/GenBank/DDBJ databases">
        <title>A 100% complete, gapless, phased diploid assembly of the Scenedesmus obliquus UTEX 3031 genome.</title>
        <authorList>
            <person name="Biondi T.C."/>
            <person name="Hanschen E.R."/>
            <person name="Kwon T."/>
            <person name="Eng W."/>
            <person name="Kruse C.P.S."/>
            <person name="Koehler S.I."/>
            <person name="Kunde Y."/>
            <person name="Gleasner C.D."/>
            <person name="You Mak K.T."/>
            <person name="Polle J."/>
            <person name="Hovde B.T."/>
            <person name="Starkenburg S.R."/>
        </authorList>
    </citation>
    <scope>NUCLEOTIDE SEQUENCE [LARGE SCALE GENOMIC DNA]</scope>
    <source>
        <strain evidence="3 4">DOE0152z</strain>
    </source>
</reference>
<keyword evidence="4" id="KW-1185">Reference proteome</keyword>
<evidence type="ECO:0000256" key="1">
    <source>
        <dbReference type="SAM" id="MobiDB-lite"/>
    </source>
</evidence>
<evidence type="ECO:0000313" key="3">
    <source>
        <dbReference type="EMBL" id="WIA20883.1"/>
    </source>
</evidence>
<feature type="region of interest" description="Disordered" evidence="1">
    <location>
        <begin position="194"/>
        <end position="280"/>
    </location>
</feature>
<dbReference type="Gene3D" id="2.170.270.10">
    <property type="entry name" value="SET domain"/>
    <property type="match status" value="1"/>
</dbReference>
<evidence type="ECO:0000259" key="2">
    <source>
        <dbReference type="PROSITE" id="PS50280"/>
    </source>
</evidence>
<dbReference type="Proteomes" id="UP001244341">
    <property type="component" value="Chromosome 12b"/>
</dbReference>
<feature type="compositionally biased region" description="Polar residues" evidence="1">
    <location>
        <begin position="239"/>
        <end position="254"/>
    </location>
</feature>
<dbReference type="InterPro" id="IPR046341">
    <property type="entry name" value="SET_dom_sf"/>
</dbReference>
<feature type="compositionally biased region" description="Low complexity" evidence="1">
    <location>
        <begin position="197"/>
        <end position="207"/>
    </location>
</feature>
<dbReference type="PROSITE" id="PS50280">
    <property type="entry name" value="SET"/>
    <property type="match status" value="1"/>
</dbReference>
<feature type="compositionally biased region" description="Low complexity" evidence="1">
    <location>
        <begin position="255"/>
        <end position="268"/>
    </location>
</feature>
<dbReference type="InterPro" id="IPR001214">
    <property type="entry name" value="SET_dom"/>
</dbReference>
<evidence type="ECO:0000313" key="4">
    <source>
        <dbReference type="Proteomes" id="UP001244341"/>
    </source>
</evidence>
<dbReference type="SUPFAM" id="SSF82199">
    <property type="entry name" value="SET domain"/>
    <property type="match status" value="1"/>
</dbReference>
<sequence length="312" mass="35309">MSFDEVATIDKGVVIRQSSISGAGNGLFTGRPFFRNDLITEYCGPIIDHQKALKLRKTGKATHVRVLNSQWLYIDGLKQPVTGQGGASFANDARKASAFNAVFVQRFDRKLGRDRVFLKASRDLDAYEEVFVSYGNTYWQTSKQRPQLADAHAAWDGTDTHEQEQQLRRSPRQRELRRLSVQQEAISCALQQKDLRQQQQQEAGSQQNSGDSSNTMQQVASAPGARQKRPRALSKRDVTQQTHQGHDQPQCTSKQQVRQQQQQQQQQQAVLEGSQESTDTQHGVIMPGWFVPSRQPCDLEVAVQRVQLNQRH</sequence>
<organism evidence="3 4">
    <name type="scientific">Tetradesmus obliquus</name>
    <name type="common">Green alga</name>
    <name type="synonym">Acutodesmus obliquus</name>
    <dbReference type="NCBI Taxonomy" id="3088"/>
    <lineage>
        <taxon>Eukaryota</taxon>
        <taxon>Viridiplantae</taxon>
        <taxon>Chlorophyta</taxon>
        <taxon>core chlorophytes</taxon>
        <taxon>Chlorophyceae</taxon>
        <taxon>CS clade</taxon>
        <taxon>Sphaeropleales</taxon>
        <taxon>Scenedesmaceae</taxon>
        <taxon>Tetradesmus</taxon>
    </lineage>
</organism>
<dbReference type="EMBL" id="CP126219">
    <property type="protein sequence ID" value="WIA20883.1"/>
    <property type="molecule type" value="Genomic_DNA"/>
</dbReference>
<gene>
    <name evidence="3" type="ORF">OEZ85_005229</name>
</gene>
<feature type="domain" description="SET" evidence="2">
    <location>
        <begin position="11"/>
        <end position="135"/>
    </location>
</feature>
<name>A0ABY8UMP9_TETOB</name>
<dbReference type="Pfam" id="PF00856">
    <property type="entry name" value="SET"/>
    <property type="match status" value="1"/>
</dbReference>
<feature type="compositionally biased region" description="Basic and acidic residues" evidence="1">
    <location>
        <begin position="158"/>
        <end position="178"/>
    </location>
</feature>
<protein>
    <recommendedName>
        <fullName evidence="2">SET domain-containing protein</fullName>
    </recommendedName>
</protein>
<feature type="region of interest" description="Disordered" evidence="1">
    <location>
        <begin position="150"/>
        <end position="178"/>
    </location>
</feature>
<accession>A0ABY8UMP9</accession>